<dbReference type="Proteomes" id="UP000035909">
    <property type="component" value="Unassembled WGS sequence"/>
</dbReference>
<dbReference type="InterPro" id="IPR016032">
    <property type="entry name" value="Sig_transdc_resp-reg_C-effctor"/>
</dbReference>
<dbReference type="InterPro" id="IPR013656">
    <property type="entry name" value="PAS_4"/>
</dbReference>
<accession>A0A0J1GY21</accession>
<dbReference type="InterPro" id="IPR036388">
    <property type="entry name" value="WH-like_DNA-bd_sf"/>
</dbReference>
<dbReference type="RefSeq" id="WP_047887706.1">
    <property type="nucleotide sequence ID" value="NZ_LDOU01000034.1"/>
</dbReference>
<proteinExistence type="predicted"/>
<dbReference type="PROSITE" id="PS50043">
    <property type="entry name" value="HTH_LUXR_2"/>
    <property type="match status" value="1"/>
</dbReference>
<comment type="caution">
    <text evidence="2">The sequence shown here is derived from an EMBL/GenBank/DDBJ whole genome shotgun (WGS) entry which is preliminary data.</text>
</comment>
<evidence type="ECO:0000313" key="3">
    <source>
        <dbReference type="Proteomes" id="UP000035909"/>
    </source>
</evidence>
<evidence type="ECO:0000313" key="2">
    <source>
        <dbReference type="EMBL" id="KLV04561.1"/>
    </source>
</evidence>
<protein>
    <submittedName>
        <fullName evidence="2">LuxR family transcriptional regulator</fullName>
    </submittedName>
</protein>
<dbReference type="GO" id="GO:0003677">
    <property type="term" value="F:DNA binding"/>
    <property type="evidence" value="ECO:0007669"/>
    <property type="project" value="InterPro"/>
</dbReference>
<gene>
    <name evidence="2" type="ORF">ABT57_23640</name>
</gene>
<keyword evidence="3" id="KW-1185">Reference proteome</keyword>
<dbReference type="GO" id="GO:0006355">
    <property type="term" value="P:regulation of DNA-templated transcription"/>
    <property type="evidence" value="ECO:0007669"/>
    <property type="project" value="InterPro"/>
</dbReference>
<dbReference type="PATRIC" id="fig|320778.3.peg.5055"/>
<dbReference type="Pfam" id="PF08448">
    <property type="entry name" value="PAS_4"/>
    <property type="match status" value="1"/>
</dbReference>
<dbReference type="STRING" id="320778.ABT57_23640"/>
<dbReference type="OrthoDB" id="5814103at2"/>
<evidence type="ECO:0000259" key="1">
    <source>
        <dbReference type="PROSITE" id="PS50043"/>
    </source>
</evidence>
<dbReference type="AlphaFoldDB" id="A0A0J1GY21"/>
<dbReference type="EMBL" id="LDOU01000034">
    <property type="protein sequence ID" value="KLV04561.1"/>
    <property type="molecule type" value="Genomic_DNA"/>
</dbReference>
<feature type="domain" description="HTH luxR-type" evidence="1">
    <location>
        <begin position="131"/>
        <end position="199"/>
    </location>
</feature>
<name>A0A0J1GY21_9GAMM</name>
<reference evidence="2 3" key="1">
    <citation type="submission" date="2015-05" db="EMBL/GenBank/DDBJ databases">
        <title>Photobacterium galathea sp. nov.</title>
        <authorList>
            <person name="Machado H."/>
            <person name="Gram L."/>
        </authorList>
    </citation>
    <scope>NUCLEOTIDE SEQUENCE [LARGE SCALE GENOMIC DNA]</scope>
    <source>
        <strain evidence="2 3">DSM 22954</strain>
    </source>
</reference>
<dbReference type="Gene3D" id="1.10.10.10">
    <property type="entry name" value="Winged helix-like DNA-binding domain superfamily/Winged helix DNA-binding domain"/>
    <property type="match status" value="1"/>
</dbReference>
<dbReference type="InterPro" id="IPR000792">
    <property type="entry name" value="Tscrpt_reg_LuxR_C"/>
</dbReference>
<dbReference type="SUPFAM" id="SSF46894">
    <property type="entry name" value="C-terminal effector domain of the bipartite response regulators"/>
    <property type="match status" value="1"/>
</dbReference>
<dbReference type="SMART" id="SM00421">
    <property type="entry name" value="HTH_LUXR"/>
    <property type="match status" value="1"/>
</dbReference>
<sequence>MLENTPTPAGLKSKNGVFAYANQAYRTLVNAPDNIEGLTDGDLPCDTAQFAPVFVQQDRQAMAQNKTITTIDIHHYAHGFDAYTFEKRPIVINGETWGIQFNAINLKKWVNLATFAEVFALDKTNASLCTLTLQDVQLTSSQEIVLFWLLRGRQTKQIAQLIHRTPKAVEKQIANLITKFADYGVTNRASLIEYARSHGWLSVIPEQLFKRPVSAVIDEQGLN</sequence>
<organism evidence="2 3">
    <name type="scientific">Photobacterium ganghwense</name>
    <dbReference type="NCBI Taxonomy" id="320778"/>
    <lineage>
        <taxon>Bacteria</taxon>
        <taxon>Pseudomonadati</taxon>
        <taxon>Pseudomonadota</taxon>
        <taxon>Gammaproteobacteria</taxon>
        <taxon>Vibrionales</taxon>
        <taxon>Vibrionaceae</taxon>
        <taxon>Photobacterium</taxon>
    </lineage>
</organism>